<evidence type="ECO:0000313" key="9">
    <source>
        <dbReference type="Proteomes" id="UP000245771"/>
    </source>
</evidence>
<organism evidence="8 9">
    <name type="scientific">Meira miltonrushii</name>
    <dbReference type="NCBI Taxonomy" id="1280837"/>
    <lineage>
        <taxon>Eukaryota</taxon>
        <taxon>Fungi</taxon>
        <taxon>Dikarya</taxon>
        <taxon>Basidiomycota</taxon>
        <taxon>Ustilaginomycotina</taxon>
        <taxon>Exobasidiomycetes</taxon>
        <taxon>Exobasidiales</taxon>
        <taxon>Brachybasidiaceae</taxon>
        <taxon>Meira</taxon>
    </lineage>
</organism>
<feature type="region of interest" description="Disordered" evidence="6">
    <location>
        <begin position="527"/>
        <end position="600"/>
    </location>
</feature>
<dbReference type="PANTHER" id="PTHR23502">
    <property type="entry name" value="MAJOR FACILITATOR SUPERFAMILY"/>
    <property type="match status" value="1"/>
</dbReference>
<feature type="transmembrane region" description="Helical" evidence="7">
    <location>
        <begin position="1026"/>
        <end position="1047"/>
    </location>
</feature>
<dbReference type="RefSeq" id="XP_025357450.1">
    <property type="nucleotide sequence ID" value="XM_025500671.1"/>
</dbReference>
<keyword evidence="9" id="KW-1185">Reference proteome</keyword>
<feature type="transmembrane region" description="Helical" evidence="7">
    <location>
        <begin position="1221"/>
        <end position="1244"/>
    </location>
</feature>
<feature type="transmembrane region" description="Helical" evidence="7">
    <location>
        <begin position="996"/>
        <end position="1014"/>
    </location>
</feature>
<feature type="region of interest" description="Disordered" evidence="6">
    <location>
        <begin position="768"/>
        <end position="849"/>
    </location>
</feature>
<dbReference type="GO" id="GO:0005886">
    <property type="term" value="C:plasma membrane"/>
    <property type="evidence" value="ECO:0007669"/>
    <property type="project" value="TreeGrafter"/>
</dbReference>
<dbReference type="GO" id="GO:0022857">
    <property type="term" value="F:transmembrane transporter activity"/>
    <property type="evidence" value="ECO:0007669"/>
    <property type="project" value="InterPro"/>
</dbReference>
<dbReference type="Pfam" id="PF07690">
    <property type="entry name" value="MFS_1"/>
    <property type="match status" value="1"/>
</dbReference>
<feature type="compositionally biased region" description="Acidic residues" evidence="6">
    <location>
        <begin position="768"/>
        <end position="784"/>
    </location>
</feature>
<evidence type="ECO:0000256" key="1">
    <source>
        <dbReference type="ARBA" id="ARBA00004141"/>
    </source>
</evidence>
<feature type="compositionally biased region" description="Pro residues" evidence="6">
    <location>
        <begin position="70"/>
        <end position="80"/>
    </location>
</feature>
<feature type="transmembrane region" description="Helical" evidence="7">
    <location>
        <begin position="1139"/>
        <end position="1161"/>
    </location>
</feature>
<keyword evidence="5 7" id="KW-0472">Membrane</keyword>
<feature type="compositionally biased region" description="Polar residues" evidence="6">
    <location>
        <begin position="1635"/>
        <end position="1648"/>
    </location>
</feature>
<feature type="region of interest" description="Disordered" evidence="6">
    <location>
        <begin position="1586"/>
        <end position="1648"/>
    </location>
</feature>
<keyword evidence="4 7" id="KW-1133">Transmembrane helix</keyword>
<evidence type="ECO:0000256" key="3">
    <source>
        <dbReference type="ARBA" id="ARBA00022692"/>
    </source>
</evidence>
<feature type="compositionally biased region" description="Basic and acidic residues" evidence="6">
    <location>
        <begin position="542"/>
        <end position="565"/>
    </location>
</feature>
<evidence type="ECO:0000256" key="7">
    <source>
        <dbReference type="SAM" id="Phobius"/>
    </source>
</evidence>
<feature type="transmembrane region" description="Helical" evidence="7">
    <location>
        <begin position="1327"/>
        <end position="1349"/>
    </location>
</feature>
<dbReference type="Gene3D" id="1.20.1250.20">
    <property type="entry name" value="MFS general substrate transporter like domains"/>
    <property type="match status" value="1"/>
</dbReference>
<feature type="compositionally biased region" description="Polar residues" evidence="6">
    <location>
        <begin position="840"/>
        <end position="849"/>
    </location>
</feature>
<dbReference type="EMBL" id="KZ819602">
    <property type="protein sequence ID" value="PWN37148.1"/>
    <property type="molecule type" value="Genomic_DNA"/>
</dbReference>
<proteinExistence type="predicted"/>
<feature type="compositionally biased region" description="Polar residues" evidence="6">
    <location>
        <begin position="527"/>
        <end position="540"/>
    </location>
</feature>
<dbReference type="CDD" id="cd06174">
    <property type="entry name" value="MFS"/>
    <property type="match status" value="1"/>
</dbReference>
<name>A0A316VJB0_9BASI</name>
<feature type="transmembrane region" description="Helical" evidence="7">
    <location>
        <begin position="1100"/>
        <end position="1119"/>
    </location>
</feature>
<feature type="compositionally biased region" description="Basic and acidic residues" evidence="6">
    <location>
        <begin position="308"/>
        <end position="317"/>
    </location>
</feature>
<feature type="transmembrane region" description="Helical" evidence="7">
    <location>
        <begin position="1195"/>
        <end position="1215"/>
    </location>
</feature>
<evidence type="ECO:0000256" key="4">
    <source>
        <dbReference type="ARBA" id="ARBA00022989"/>
    </source>
</evidence>
<sequence>MAHEQRGRPLNRSRNESVNVRQNEEAGQQYVQQPTSTRLSQHGIAQTLPRHFDAASMQQSNLAQQRMPIPMFPNPHPPSQPSMQYSQTFPSSQDVQQMQSNSGKVLRRKQPFDVLQAIPPPTPPLAVPGASAGKMKAQPKISTVRSHYRAPPSPLGNEVQNTKQEEEQNSGSDESEGGARGPKEDLRWSSDESTPTPTASSVAAASARRRQEATTMMPVSLVAPTQVARARGLSTSQQQPSIQPTPKPDPSSIRPVSASSVTLSSGQQVPAVRTDFENMKKITRPGSSSKTTNTSNSQISASVGPSKQQEEKGKGREIDDEAAAQQTAPVQVVVVPQSILKTTVVSDPKRSVAAQLESYEPHQMTPVQEEEEEEHQQSIRRVSNSNAMRVMQGVTGEIATEDQQAKDSAAIRSRRLSRGSFESGTTALDTPRIIDEDGRTSFEMMRTGSGEILVGRDGGNDTVGRHATSKALQTHRAIVQGLVAPPSDVMEVQEPSGSNGISQTKGDTPRSHGISSHLEQLNKFINTSIGQPNRQSQTPKSDAGKKGKADAIEKHDHVKDPKRPNTGDSFQIPILATAQRPRTGGSGARRPGTGQTRFSVEPPIAGANLRRALNSAGGRSRTFGAGEDQHNKTTCRQCFRAGFDCAVQLHNGQGTGARKALQEFVAAGGLEALSGVEDFYEGSIWGSQAMGAGASSKRAQAAPPIRGQNFVDRLGEVAFGESALSRPVTRGAMQDMLEERGRVLTEQQHSKTVEQFLMELQRLQKEQEEEFALQQEEDEQEDGEDARTRSKTGTTEKKTSFDQNAGYSSPQVEKNRSVNHVNEIPAMDEAQNEQPKEENASQYDQESLQSSATEDELPFLADRWSMLRKLHQLTVYAIWLFCIQCVSAGYSTSVPTIQDKIHAVPLSLNFGEFTFLLGQAGGLFFGACLSSLGRIRLPILSILMSVVVCVIIGFMHTSFVIIALRGALGYLTGLYEIALVGMILDLSTSRRQRFGFLIYVLVWIISAQAAGPWITALVIKVGAWPWLYWLTAIVGLVFMFFLAFITAETEACSIYRTAVKKLRVESAEAWTPEPRVAASWREIILIRSIRPFVMLVRHPIVILSTLLLGIPLASIVGVIDPISDVLQGRHQFASWKSTLLISICIALGLLIATVVILLFGVGSKRLSFSQRTRILFMDEKGIIDAQRPKFNAEQVLHVCVTGLIILTVGLYTLALTATITSWIFCGICLVLCVTGVTLLSVGLLHYIAESYYPAAFTILGEVLALSDSVGPAPQYADAQVQQRISMDADRTVEENFEQRQEEEEEDKDDHTLMSGANQDGKRWDSNWALNVIGTVLGFTMVLSGVATFIGRLAAFNIGFGLYVAILASIVLGISGLALLFLVRYGHKMRKDAFVHIAKTEQHIWQAKRPSGSDANISVATSTGVTRSRRSTTDNGFAFNRTQLPLPQPAKWKTGLKQFLLPTLRASDQIEEGGSVPRKPSSVIMDPTVRSKIRNWVGRQRGTMQDAQNGENREIAQISTPFNAQHISSGANLIDEDQDLYDAFGVQLSVRGGDQRSRRRSTLVNDGQMPSFEVFMKQKEEEYNRQFANQQQSAAELKIRNGKPVDPRKNSISTPAPITPTPKSLKPIASPRFVNPTYSYQRAQTPPPM</sequence>
<feature type="compositionally biased region" description="Low complexity" evidence="6">
    <location>
        <begin position="287"/>
        <end position="297"/>
    </location>
</feature>
<feature type="compositionally biased region" description="Polar residues" evidence="6">
    <location>
        <begin position="298"/>
        <end position="307"/>
    </location>
</feature>
<feature type="compositionally biased region" description="Polar residues" evidence="6">
    <location>
        <begin position="495"/>
        <end position="506"/>
    </location>
</feature>
<evidence type="ECO:0000313" key="8">
    <source>
        <dbReference type="EMBL" id="PWN37148.1"/>
    </source>
</evidence>
<feature type="region of interest" description="Disordered" evidence="6">
    <location>
        <begin position="489"/>
        <end position="514"/>
    </location>
</feature>
<feature type="compositionally biased region" description="Polar residues" evidence="6">
    <location>
        <begin position="801"/>
        <end position="812"/>
    </location>
</feature>
<reference evidence="8 9" key="1">
    <citation type="journal article" date="2018" name="Mol. Biol. Evol.">
        <title>Broad Genomic Sampling Reveals a Smut Pathogenic Ancestry of the Fungal Clade Ustilaginomycotina.</title>
        <authorList>
            <person name="Kijpornyongpan T."/>
            <person name="Mondo S.J."/>
            <person name="Barry K."/>
            <person name="Sandor L."/>
            <person name="Lee J."/>
            <person name="Lipzen A."/>
            <person name="Pangilinan J."/>
            <person name="LaButti K."/>
            <person name="Hainaut M."/>
            <person name="Henrissat B."/>
            <person name="Grigoriev I.V."/>
            <person name="Spatafora J.W."/>
            <person name="Aime M.C."/>
        </authorList>
    </citation>
    <scope>NUCLEOTIDE SEQUENCE [LARGE SCALE GENOMIC DNA]</scope>
    <source>
        <strain evidence="8 9">MCA 3882</strain>
    </source>
</reference>
<feature type="region of interest" description="Disordered" evidence="6">
    <location>
        <begin position="116"/>
        <end position="326"/>
    </location>
</feature>
<feature type="compositionally biased region" description="Polar residues" evidence="6">
    <location>
        <begin position="81"/>
        <end position="103"/>
    </location>
</feature>
<feature type="compositionally biased region" description="Basic and acidic residues" evidence="6">
    <location>
        <begin position="1596"/>
        <end position="1608"/>
    </location>
</feature>
<evidence type="ECO:0000256" key="5">
    <source>
        <dbReference type="ARBA" id="ARBA00023136"/>
    </source>
</evidence>
<feature type="transmembrane region" description="Helical" evidence="7">
    <location>
        <begin position="939"/>
        <end position="961"/>
    </location>
</feature>
<dbReference type="SUPFAM" id="SSF103473">
    <property type="entry name" value="MFS general substrate transporter"/>
    <property type="match status" value="1"/>
</dbReference>
<dbReference type="InterPro" id="IPR036259">
    <property type="entry name" value="MFS_trans_sf"/>
</dbReference>
<evidence type="ECO:0000256" key="6">
    <source>
        <dbReference type="SAM" id="MobiDB-lite"/>
    </source>
</evidence>
<dbReference type="Proteomes" id="UP000245771">
    <property type="component" value="Unassembled WGS sequence"/>
</dbReference>
<feature type="compositionally biased region" description="Polar residues" evidence="6">
    <location>
        <begin position="16"/>
        <end position="44"/>
    </location>
</feature>
<feature type="region of interest" description="Disordered" evidence="6">
    <location>
        <begin position="1414"/>
        <end position="1439"/>
    </location>
</feature>
<comment type="subcellular location">
    <subcellularLocation>
        <location evidence="1">Membrane</location>
        <topology evidence="1">Multi-pass membrane protein</topology>
    </subcellularLocation>
</comment>
<dbReference type="GeneID" id="37022452"/>
<dbReference type="InterPro" id="IPR011701">
    <property type="entry name" value="MFS"/>
</dbReference>
<evidence type="ECO:0000256" key="2">
    <source>
        <dbReference type="ARBA" id="ARBA00022448"/>
    </source>
</evidence>
<feature type="compositionally biased region" description="Low complexity" evidence="6">
    <location>
        <begin position="192"/>
        <end position="206"/>
    </location>
</feature>
<feature type="transmembrane region" description="Helical" evidence="7">
    <location>
        <begin position="1361"/>
        <end position="1382"/>
    </location>
</feature>
<keyword evidence="3 7" id="KW-0812">Transmembrane</keyword>
<accession>A0A316VJB0</accession>
<dbReference type="PANTHER" id="PTHR23502:SF132">
    <property type="entry name" value="POLYAMINE TRANSPORTER 2-RELATED"/>
    <property type="match status" value="1"/>
</dbReference>
<dbReference type="InParanoid" id="A0A316VJB0"/>
<feature type="transmembrane region" description="Helical" evidence="7">
    <location>
        <begin position="913"/>
        <end position="932"/>
    </location>
</feature>
<dbReference type="STRING" id="1280837.A0A316VJB0"/>
<dbReference type="OrthoDB" id="2555222at2759"/>
<gene>
    <name evidence="8" type="ORF">FA14DRAFT_176449</name>
</gene>
<feature type="compositionally biased region" description="Basic and acidic residues" evidence="6">
    <location>
        <begin position="181"/>
        <end position="190"/>
    </location>
</feature>
<keyword evidence="2" id="KW-0813">Transport</keyword>
<feature type="transmembrane region" description="Helical" evidence="7">
    <location>
        <begin position="967"/>
        <end position="984"/>
    </location>
</feature>
<feature type="region of interest" description="Disordered" evidence="6">
    <location>
        <begin position="1291"/>
        <end position="1318"/>
    </location>
</feature>
<feature type="compositionally biased region" description="Polar residues" evidence="6">
    <location>
        <begin position="257"/>
        <end position="268"/>
    </location>
</feature>
<protein>
    <submittedName>
        <fullName evidence="8">MFS general substrate transporter</fullName>
    </submittedName>
</protein>
<feature type="region of interest" description="Disordered" evidence="6">
    <location>
        <begin position="1"/>
        <end position="104"/>
    </location>
</feature>